<evidence type="ECO:0000313" key="1">
    <source>
        <dbReference type="EMBL" id="KAJ1093189.1"/>
    </source>
</evidence>
<proteinExistence type="predicted"/>
<name>A0AAV7LQG3_PLEWA</name>
<dbReference type="AlphaFoldDB" id="A0AAV7LQG3"/>
<protein>
    <submittedName>
        <fullName evidence="1">Uncharacterized protein</fullName>
    </submittedName>
</protein>
<gene>
    <name evidence="1" type="ORF">NDU88_006296</name>
</gene>
<organism evidence="1 2">
    <name type="scientific">Pleurodeles waltl</name>
    <name type="common">Iberian ribbed newt</name>
    <dbReference type="NCBI Taxonomy" id="8319"/>
    <lineage>
        <taxon>Eukaryota</taxon>
        <taxon>Metazoa</taxon>
        <taxon>Chordata</taxon>
        <taxon>Craniata</taxon>
        <taxon>Vertebrata</taxon>
        <taxon>Euteleostomi</taxon>
        <taxon>Amphibia</taxon>
        <taxon>Batrachia</taxon>
        <taxon>Caudata</taxon>
        <taxon>Salamandroidea</taxon>
        <taxon>Salamandridae</taxon>
        <taxon>Pleurodelinae</taxon>
        <taxon>Pleurodeles</taxon>
    </lineage>
</organism>
<accession>A0AAV7LQG3</accession>
<reference evidence="1" key="1">
    <citation type="journal article" date="2022" name="bioRxiv">
        <title>Sequencing and chromosome-scale assembly of the giantPleurodeles waltlgenome.</title>
        <authorList>
            <person name="Brown T."/>
            <person name="Elewa A."/>
            <person name="Iarovenko S."/>
            <person name="Subramanian E."/>
            <person name="Araus A.J."/>
            <person name="Petzold A."/>
            <person name="Susuki M."/>
            <person name="Suzuki K.-i.T."/>
            <person name="Hayashi T."/>
            <person name="Toyoda A."/>
            <person name="Oliveira C."/>
            <person name="Osipova E."/>
            <person name="Leigh N.D."/>
            <person name="Simon A."/>
            <person name="Yun M.H."/>
        </authorList>
    </citation>
    <scope>NUCLEOTIDE SEQUENCE</scope>
    <source>
        <strain evidence="1">20211129_DDA</strain>
        <tissue evidence="1">Liver</tissue>
    </source>
</reference>
<evidence type="ECO:0000313" key="2">
    <source>
        <dbReference type="Proteomes" id="UP001066276"/>
    </source>
</evidence>
<comment type="caution">
    <text evidence="1">The sequence shown here is derived from an EMBL/GenBank/DDBJ whole genome shotgun (WGS) entry which is preliminary data.</text>
</comment>
<dbReference type="Proteomes" id="UP001066276">
    <property type="component" value="Chromosome 11"/>
</dbReference>
<sequence length="174" mass="19000">MWTRLGGHRVPVHLSCCLFYRSRRATALDLGEFGVAHMPQEEAMAGPSVVCQKLMGDHSTAGKTRSGATSSALPMRMSWAAPSFYGKKDRCAGLAECYGGYGTGHVDTAHQPRTVEFNGNMIMVIASPSWVRVEDSLGETMVSYDKDWLEEGEVQNQEAPVKSRGPTNVLLFSV</sequence>
<dbReference type="EMBL" id="JANPWB010000015">
    <property type="protein sequence ID" value="KAJ1093189.1"/>
    <property type="molecule type" value="Genomic_DNA"/>
</dbReference>
<keyword evidence="2" id="KW-1185">Reference proteome</keyword>